<feature type="transmembrane region" description="Helical" evidence="1">
    <location>
        <begin position="189"/>
        <end position="216"/>
    </location>
</feature>
<keyword evidence="1" id="KW-1133">Transmembrane helix</keyword>
<feature type="transmembrane region" description="Helical" evidence="1">
    <location>
        <begin position="67"/>
        <end position="87"/>
    </location>
</feature>
<dbReference type="PANTHER" id="PTHR20992">
    <property type="entry name" value="AT15442P-RELATED"/>
    <property type="match status" value="1"/>
</dbReference>
<proteinExistence type="predicted"/>
<reference evidence="2 3" key="1">
    <citation type="submission" date="2020-03" db="EMBL/GenBank/DDBJ databases">
        <title>Genomic Encyclopedia of Type Strains, Phase IV (KMG-IV): sequencing the most valuable type-strain genomes for metagenomic binning, comparative biology and taxonomic classification.</title>
        <authorList>
            <person name="Goeker M."/>
        </authorList>
    </citation>
    <scope>NUCLEOTIDE SEQUENCE [LARGE SCALE GENOMIC DNA]</scope>
    <source>
        <strain evidence="2 3">DSM 4733</strain>
    </source>
</reference>
<dbReference type="InterPro" id="IPR005240">
    <property type="entry name" value="DUF389"/>
</dbReference>
<keyword evidence="1" id="KW-0812">Transmembrane</keyword>
<gene>
    <name evidence="2" type="ORF">FHR20_002697</name>
</gene>
<feature type="transmembrane region" description="Helical" evidence="1">
    <location>
        <begin position="162"/>
        <end position="183"/>
    </location>
</feature>
<protein>
    <submittedName>
        <fullName evidence="2">Putative hydrophobic protein (TIGR00271 family)</fullName>
    </submittedName>
</protein>
<organism evidence="2 3">
    <name type="scientific">Sphingomonas leidyi</name>
    <dbReference type="NCBI Taxonomy" id="68569"/>
    <lineage>
        <taxon>Bacteria</taxon>
        <taxon>Pseudomonadati</taxon>
        <taxon>Pseudomonadota</taxon>
        <taxon>Alphaproteobacteria</taxon>
        <taxon>Sphingomonadales</taxon>
        <taxon>Sphingomonadaceae</taxon>
        <taxon>Sphingomonas</taxon>
    </lineage>
</organism>
<accession>A0A7X5V0R9</accession>
<feature type="transmembrane region" description="Helical" evidence="1">
    <location>
        <begin position="137"/>
        <end position="155"/>
    </location>
</feature>
<name>A0A7X5V0R9_9SPHN</name>
<comment type="caution">
    <text evidence="2">The sequence shown here is derived from an EMBL/GenBank/DDBJ whole genome shotgun (WGS) entry which is preliminary data.</text>
</comment>
<feature type="transmembrane region" description="Helical" evidence="1">
    <location>
        <begin position="228"/>
        <end position="248"/>
    </location>
</feature>
<keyword evidence="1" id="KW-0472">Membrane</keyword>
<dbReference type="Pfam" id="PF04087">
    <property type="entry name" value="DUF389"/>
    <property type="match status" value="1"/>
</dbReference>
<keyword evidence="3" id="KW-1185">Reference proteome</keyword>
<evidence type="ECO:0000313" key="2">
    <source>
        <dbReference type="EMBL" id="NIJ65735.1"/>
    </source>
</evidence>
<dbReference type="PANTHER" id="PTHR20992:SF9">
    <property type="entry name" value="AT15442P-RELATED"/>
    <property type="match status" value="1"/>
</dbReference>
<dbReference type="Proteomes" id="UP000564677">
    <property type="component" value="Unassembled WGS sequence"/>
</dbReference>
<feature type="transmembrane region" description="Helical" evidence="1">
    <location>
        <begin position="99"/>
        <end position="117"/>
    </location>
</feature>
<evidence type="ECO:0000313" key="3">
    <source>
        <dbReference type="Proteomes" id="UP000564677"/>
    </source>
</evidence>
<evidence type="ECO:0000256" key="1">
    <source>
        <dbReference type="SAM" id="Phobius"/>
    </source>
</evidence>
<feature type="transmembrane region" description="Helical" evidence="1">
    <location>
        <begin position="44"/>
        <end position="61"/>
    </location>
</feature>
<dbReference type="EMBL" id="JAASQV010000002">
    <property type="protein sequence ID" value="NIJ65735.1"/>
    <property type="molecule type" value="Genomic_DNA"/>
</dbReference>
<sequence>MDRPSPSHAHVMPWRWWRRVVVGSVEHGAVLVRVQADSGFSGRYAFLVVVSGLIAILGLLLPSSAVLIGAMLISPLMMPIIGLGFGIATFDLAEIRRAAFALAAGAAIAVVLCAGFVALSPVQTVTSEIAARTKPNLFDLLVALLSAVAGGYALIRGRGETVVGVAIAIALMPPLAVVGFGVATLNGTVAGGALLLFLTNLVTIALTAAVMARLYGFGGHLSPSQTRLQGLLIIVGLVALAVPLAIALRQIAWEAVAQRQVREAIRASFPREARISQLDIDFEGRPERIRAVVFTPALRPDGDARAGAAIRAALGHAVDVHVDQVRVGGESGASESAQIAAAQSRERERSEADLLRDRLALVAGDENGILLDGAARRAEVHAAPLPGASLASYRALEQRVAATVPDWQVTLLPPAAPLPTVGFEGDAPDAEGLAALDTAIWGARRLHLPIGVSGRHADMVIARLEAAGVSATRLPGTGAPAALAWQAPAR</sequence>
<dbReference type="AlphaFoldDB" id="A0A7X5V0R9"/>